<protein>
    <submittedName>
        <fullName evidence="2">TIGR02281 family clan AA aspartic protease</fullName>
        <ecNumber evidence="2">3.4.23.-</ecNumber>
    </submittedName>
</protein>
<dbReference type="EMBL" id="CP040818">
    <property type="protein sequence ID" value="QDL93114.1"/>
    <property type="molecule type" value="Genomic_DNA"/>
</dbReference>
<name>A0A5B8FZK4_9RHOB</name>
<dbReference type="OrthoDB" id="7595324at2"/>
<dbReference type="KEGG" id="ppru:FDP22_15760"/>
<evidence type="ECO:0000313" key="2">
    <source>
        <dbReference type="EMBL" id="QDL93114.1"/>
    </source>
</evidence>
<evidence type="ECO:0000256" key="1">
    <source>
        <dbReference type="SAM" id="Phobius"/>
    </source>
</evidence>
<keyword evidence="1" id="KW-1133">Transmembrane helix</keyword>
<dbReference type="RefSeq" id="WP_138575119.1">
    <property type="nucleotide sequence ID" value="NZ_CP040818.1"/>
</dbReference>
<dbReference type="InterPro" id="IPR001969">
    <property type="entry name" value="Aspartic_peptidase_AS"/>
</dbReference>
<dbReference type="Gene3D" id="2.40.70.10">
    <property type="entry name" value="Acid Proteases"/>
    <property type="match status" value="1"/>
</dbReference>
<reference evidence="2 3" key="1">
    <citation type="submission" date="2019-06" db="EMBL/GenBank/DDBJ databases">
        <title>Genome sequence of Rhodobacteraceae bacterium D4M1.</title>
        <authorList>
            <person name="Cao J."/>
        </authorList>
    </citation>
    <scope>NUCLEOTIDE SEQUENCE [LARGE SCALE GENOMIC DNA]</scope>
    <source>
        <strain evidence="2 3">D4M1</strain>
    </source>
</reference>
<keyword evidence="3" id="KW-1185">Reference proteome</keyword>
<keyword evidence="1" id="KW-0812">Transmembrane</keyword>
<keyword evidence="1" id="KW-0472">Membrane</keyword>
<proteinExistence type="predicted"/>
<feature type="transmembrane region" description="Helical" evidence="1">
    <location>
        <begin position="31"/>
        <end position="49"/>
    </location>
</feature>
<sequence length="224" mass="23996">MLQLPLILALALALTFAVIRSGNGLHEAQTPLVFFAAVMAGAALSAMLFHLQGARRATRPVLAWAGVFACLATALIWRERIEETARLFAAAPAPTAALAASTGEVELVRAWDGHFRAIAEVNDRSVALLIDTGASLVLLRHDDAERIGLNMRGLDYSIPVTTANGRSYVAPVVLASVRIGDVELRDVRGAVAEEGKLQSSLLGMSFLEGLFETTIRGNRILLRQ</sequence>
<dbReference type="CDD" id="cd05483">
    <property type="entry name" value="retropepsin_like_bacteria"/>
    <property type="match status" value="1"/>
</dbReference>
<dbReference type="GO" id="GO:0006508">
    <property type="term" value="P:proteolysis"/>
    <property type="evidence" value="ECO:0007669"/>
    <property type="project" value="UniProtKB-KW"/>
</dbReference>
<keyword evidence="2" id="KW-0645">Protease</keyword>
<accession>A0A5B8FZK4</accession>
<dbReference type="NCBIfam" id="TIGR02281">
    <property type="entry name" value="clan_AA_DTGA"/>
    <property type="match status" value="1"/>
</dbReference>
<dbReference type="EC" id="3.4.23.-" evidence="2"/>
<dbReference type="InterPro" id="IPR011969">
    <property type="entry name" value="Clan_AA_Asp_peptidase_C"/>
</dbReference>
<evidence type="ECO:0000313" key="3">
    <source>
        <dbReference type="Proteomes" id="UP000305888"/>
    </source>
</evidence>
<dbReference type="InterPro" id="IPR021109">
    <property type="entry name" value="Peptidase_aspartic_dom_sf"/>
</dbReference>
<dbReference type="Proteomes" id="UP000305888">
    <property type="component" value="Chromosome"/>
</dbReference>
<dbReference type="SUPFAM" id="SSF50630">
    <property type="entry name" value="Acid proteases"/>
    <property type="match status" value="1"/>
</dbReference>
<dbReference type="InterPro" id="IPR034122">
    <property type="entry name" value="Retropepsin-like_bacterial"/>
</dbReference>
<organism evidence="2 3">
    <name type="scientific">Paroceanicella profunda</name>
    <dbReference type="NCBI Taxonomy" id="2579971"/>
    <lineage>
        <taxon>Bacteria</taxon>
        <taxon>Pseudomonadati</taxon>
        <taxon>Pseudomonadota</taxon>
        <taxon>Alphaproteobacteria</taxon>
        <taxon>Rhodobacterales</taxon>
        <taxon>Paracoccaceae</taxon>
        <taxon>Paroceanicella</taxon>
    </lineage>
</organism>
<gene>
    <name evidence="2" type="ORF">FDP22_15760</name>
</gene>
<keyword evidence="2" id="KW-0378">Hydrolase</keyword>
<dbReference type="AlphaFoldDB" id="A0A5B8FZK4"/>
<dbReference type="GO" id="GO:0004190">
    <property type="term" value="F:aspartic-type endopeptidase activity"/>
    <property type="evidence" value="ECO:0007669"/>
    <property type="project" value="InterPro"/>
</dbReference>
<feature type="transmembrane region" description="Helical" evidence="1">
    <location>
        <begin position="61"/>
        <end position="77"/>
    </location>
</feature>
<dbReference type="PROSITE" id="PS00141">
    <property type="entry name" value="ASP_PROTEASE"/>
    <property type="match status" value="1"/>
</dbReference>
<dbReference type="Pfam" id="PF13975">
    <property type="entry name" value="gag-asp_proteas"/>
    <property type="match status" value="1"/>
</dbReference>